<dbReference type="Pfam" id="PF02803">
    <property type="entry name" value="Thiolase_C"/>
    <property type="match status" value="1"/>
</dbReference>
<dbReference type="PROSITE" id="PS00737">
    <property type="entry name" value="THIOLASE_2"/>
    <property type="match status" value="1"/>
</dbReference>
<dbReference type="SUPFAM" id="SSF53901">
    <property type="entry name" value="Thiolase-like"/>
    <property type="match status" value="2"/>
</dbReference>
<dbReference type="InterPro" id="IPR002155">
    <property type="entry name" value="Thiolase"/>
</dbReference>
<evidence type="ECO:0000256" key="1">
    <source>
        <dbReference type="ARBA" id="ARBA00010982"/>
    </source>
</evidence>
<keyword evidence="8" id="KW-1185">Reference proteome</keyword>
<evidence type="ECO:0000313" key="8">
    <source>
        <dbReference type="Proteomes" id="UP000614714"/>
    </source>
</evidence>
<dbReference type="PIRSF" id="PIRSF000429">
    <property type="entry name" value="Ac-CoA_Ac_transf"/>
    <property type="match status" value="1"/>
</dbReference>
<protein>
    <submittedName>
        <fullName evidence="7">Thiolase family protein</fullName>
    </submittedName>
</protein>
<evidence type="ECO:0000259" key="6">
    <source>
        <dbReference type="Pfam" id="PF02803"/>
    </source>
</evidence>
<dbReference type="NCBIfam" id="TIGR01930">
    <property type="entry name" value="AcCoA-C-Actrans"/>
    <property type="match status" value="1"/>
</dbReference>
<dbReference type="CDD" id="cd00751">
    <property type="entry name" value="thiolase"/>
    <property type="match status" value="1"/>
</dbReference>
<dbReference type="Gene3D" id="3.40.47.10">
    <property type="match status" value="2"/>
</dbReference>
<dbReference type="PANTHER" id="PTHR18919:SF138">
    <property type="entry name" value="ACETYL-COA C-ACETYLTRANSFERASE"/>
    <property type="match status" value="1"/>
</dbReference>
<dbReference type="InterPro" id="IPR020617">
    <property type="entry name" value="Thiolase_C"/>
</dbReference>
<dbReference type="InterPro" id="IPR016039">
    <property type="entry name" value="Thiolase-like"/>
</dbReference>
<dbReference type="InterPro" id="IPR020616">
    <property type="entry name" value="Thiolase_N"/>
</dbReference>
<dbReference type="InterPro" id="IPR020615">
    <property type="entry name" value="Thiolase_acyl_enz_int_AS"/>
</dbReference>
<sequence length="395" mass="40989">MSEVYLVEALRTPLGSFGGALSDVEAPRLAAAVIKEILQRTGLPADSVDEVIVGQVLSGGNGQAPARQAMRYAGLPDSVPALTINKVCGSGLKAIMLGAGSIRLGDADLVLAGGMENMSLAPYALSKGRYGYRMGNAEMLDLLVHDGLIDPYSGSHMGVIAEASAEKNGLSRSTQDTYALASYMKAQAAQMDGVFADEIVPVAKKTRSGEVVVKDDEEPFKVDFKKLPELRAAFKKDGTITAGNASTINDGAGMTLLASAAAVKKHGLKPKARLVAYATNSVHPDDFTEAPVGAIEKACAKAGISVADIDLFEINEAFAAVPLIAFKKLGIEPEKVNVNGGAVAIGHPLGASGARITATLVRELNKRKARYGLATLCIGGGEAVAVILESVQEAI</sequence>
<evidence type="ECO:0000259" key="5">
    <source>
        <dbReference type="Pfam" id="PF00108"/>
    </source>
</evidence>
<dbReference type="PROSITE" id="PS00099">
    <property type="entry name" value="THIOLASE_3"/>
    <property type="match status" value="1"/>
</dbReference>
<name>A0ABS0YB76_9BACT</name>
<comment type="similarity">
    <text evidence="1 4">Belongs to the thiolase-like superfamily. Thiolase family.</text>
</comment>
<feature type="domain" description="Thiolase C-terminal" evidence="6">
    <location>
        <begin position="268"/>
        <end position="389"/>
    </location>
</feature>
<accession>A0ABS0YB76</accession>
<evidence type="ECO:0000256" key="2">
    <source>
        <dbReference type="ARBA" id="ARBA00022679"/>
    </source>
</evidence>
<dbReference type="PANTHER" id="PTHR18919">
    <property type="entry name" value="ACETYL-COA C-ACYLTRANSFERASE"/>
    <property type="match status" value="1"/>
</dbReference>
<dbReference type="EMBL" id="JAEMHL010000002">
    <property type="protein sequence ID" value="MBJ6749542.1"/>
    <property type="molecule type" value="Genomic_DNA"/>
</dbReference>
<dbReference type="InterPro" id="IPR020613">
    <property type="entry name" value="Thiolase_CS"/>
</dbReference>
<keyword evidence="2 4" id="KW-0808">Transferase</keyword>
<feature type="domain" description="Thiolase N-terminal" evidence="5">
    <location>
        <begin position="4"/>
        <end position="260"/>
    </location>
</feature>
<proteinExistence type="inferred from homology"/>
<reference evidence="7 8" key="1">
    <citation type="submission" date="2020-12" db="EMBL/GenBank/DDBJ databases">
        <title>Geomonas sp. Red421, isolated from paddy soil.</title>
        <authorList>
            <person name="Xu Z."/>
            <person name="Zhang Z."/>
            <person name="Masuda Y."/>
            <person name="Itoh H."/>
            <person name="Senoo K."/>
        </authorList>
    </citation>
    <scope>NUCLEOTIDE SEQUENCE [LARGE SCALE GENOMIC DNA]</scope>
    <source>
        <strain evidence="7 8">Red421</strain>
    </source>
</reference>
<evidence type="ECO:0000256" key="3">
    <source>
        <dbReference type="ARBA" id="ARBA00023315"/>
    </source>
</evidence>
<evidence type="ECO:0000313" key="7">
    <source>
        <dbReference type="EMBL" id="MBJ6749542.1"/>
    </source>
</evidence>
<dbReference type="RefSeq" id="WP_199388077.1">
    <property type="nucleotide sequence ID" value="NZ_JAEMHL010000002.1"/>
</dbReference>
<evidence type="ECO:0000256" key="4">
    <source>
        <dbReference type="RuleBase" id="RU003557"/>
    </source>
</evidence>
<comment type="caution">
    <text evidence="7">The sequence shown here is derived from an EMBL/GenBank/DDBJ whole genome shotgun (WGS) entry which is preliminary data.</text>
</comment>
<gene>
    <name evidence="7" type="ORF">JFN91_04895</name>
</gene>
<keyword evidence="3 4" id="KW-0012">Acyltransferase</keyword>
<organism evidence="7 8">
    <name type="scientific">Geomonas anaerohicana</name>
    <dbReference type="NCBI Taxonomy" id="2798583"/>
    <lineage>
        <taxon>Bacteria</taxon>
        <taxon>Pseudomonadati</taxon>
        <taxon>Thermodesulfobacteriota</taxon>
        <taxon>Desulfuromonadia</taxon>
        <taxon>Geobacterales</taxon>
        <taxon>Geobacteraceae</taxon>
        <taxon>Geomonas</taxon>
    </lineage>
</organism>
<dbReference type="Pfam" id="PF00108">
    <property type="entry name" value="Thiolase_N"/>
    <property type="match status" value="1"/>
</dbReference>
<dbReference type="Proteomes" id="UP000614714">
    <property type="component" value="Unassembled WGS sequence"/>
</dbReference>
<dbReference type="PROSITE" id="PS00098">
    <property type="entry name" value="THIOLASE_1"/>
    <property type="match status" value="1"/>
</dbReference>
<dbReference type="InterPro" id="IPR020610">
    <property type="entry name" value="Thiolase_AS"/>
</dbReference>